<evidence type="ECO:0000256" key="5">
    <source>
        <dbReference type="ARBA" id="ARBA00022691"/>
    </source>
</evidence>
<feature type="binding site" evidence="7">
    <location>
        <position position="91"/>
    </location>
    <ligand>
        <name>S-adenosyl-L-methionine</name>
        <dbReference type="ChEBI" id="CHEBI:59789"/>
    </ligand>
</feature>
<dbReference type="Gene3D" id="3.40.50.150">
    <property type="entry name" value="Vaccinia Virus protein VP39"/>
    <property type="match status" value="1"/>
</dbReference>
<dbReference type="SUPFAM" id="SSF53335">
    <property type="entry name" value="S-adenosyl-L-methionine-dependent methyltransferases"/>
    <property type="match status" value="1"/>
</dbReference>
<dbReference type="Pfam" id="PF00398">
    <property type="entry name" value="RrnaAD"/>
    <property type="match status" value="1"/>
</dbReference>
<keyword evidence="4 7" id="KW-0808">Transferase</keyword>
<dbReference type="InterPro" id="IPR020596">
    <property type="entry name" value="rRNA_Ade_Mease_Trfase_CS"/>
</dbReference>
<keyword evidence="5 7" id="KW-0949">S-adenosyl-L-methionine</keyword>
<dbReference type="Gene3D" id="1.10.8.100">
    <property type="entry name" value="Ribosomal RNA adenine dimethylase-like, domain 2"/>
    <property type="match status" value="1"/>
</dbReference>
<dbReference type="PATRIC" id="fig|1618334.3.peg.387"/>
<keyword evidence="6 7" id="KW-0694">RNA-binding</keyword>
<protein>
    <submittedName>
        <fullName evidence="9">Ribosomal RNA small subunit methyltransferase A</fullName>
    </submittedName>
</protein>
<name>A0A0G0LCC0_9BACT</name>
<evidence type="ECO:0000256" key="4">
    <source>
        <dbReference type="ARBA" id="ARBA00022679"/>
    </source>
</evidence>
<reference evidence="9 10" key="1">
    <citation type="journal article" date="2015" name="Nature">
        <title>rRNA introns, odd ribosomes, and small enigmatic genomes across a large radiation of phyla.</title>
        <authorList>
            <person name="Brown C.T."/>
            <person name="Hug L.A."/>
            <person name="Thomas B.C."/>
            <person name="Sharon I."/>
            <person name="Castelle C.J."/>
            <person name="Singh A."/>
            <person name="Wilkins M.J."/>
            <person name="Williams K.H."/>
            <person name="Banfield J.F."/>
        </authorList>
    </citation>
    <scope>NUCLEOTIDE SEQUENCE [LARGE SCALE GENOMIC DNA]</scope>
</reference>
<dbReference type="AlphaFoldDB" id="A0A0G0LCC0"/>
<dbReference type="Proteomes" id="UP000033934">
    <property type="component" value="Unassembled WGS sequence"/>
</dbReference>
<feature type="binding site" evidence="7">
    <location>
        <position position="29"/>
    </location>
    <ligand>
        <name>S-adenosyl-L-methionine</name>
        <dbReference type="ChEBI" id="CHEBI:59789"/>
    </ligand>
</feature>
<evidence type="ECO:0000313" key="10">
    <source>
        <dbReference type="Proteomes" id="UP000033934"/>
    </source>
</evidence>
<dbReference type="GO" id="GO:0005829">
    <property type="term" value="C:cytosol"/>
    <property type="evidence" value="ECO:0007669"/>
    <property type="project" value="TreeGrafter"/>
</dbReference>
<accession>A0A0G0LCC0</accession>
<dbReference type="PROSITE" id="PS51689">
    <property type="entry name" value="SAM_RNA_A_N6_MT"/>
    <property type="match status" value="1"/>
</dbReference>
<dbReference type="InterPro" id="IPR023165">
    <property type="entry name" value="rRNA_Ade_diMease-like_C"/>
</dbReference>
<evidence type="ECO:0000256" key="6">
    <source>
        <dbReference type="ARBA" id="ARBA00022884"/>
    </source>
</evidence>
<dbReference type="InterPro" id="IPR001737">
    <property type="entry name" value="KsgA/Erm"/>
</dbReference>
<comment type="caution">
    <text evidence="9">The sequence shown here is derived from an EMBL/GenBank/DDBJ whole genome shotgun (WGS) entry which is preliminary data.</text>
</comment>
<dbReference type="PANTHER" id="PTHR11727">
    <property type="entry name" value="DIMETHYLADENOSINE TRANSFERASE"/>
    <property type="match status" value="1"/>
</dbReference>
<comment type="similarity">
    <text evidence="7">Belongs to the class I-like SAM-binding methyltransferase superfamily. rRNA adenine N(6)-methyltransferase family.</text>
</comment>
<feature type="domain" description="Ribosomal RNA adenine methylase transferase N-terminal" evidence="8">
    <location>
        <begin position="34"/>
        <end position="222"/>
    </location>
</feature>
<gene>
    <name evidence="9" type="ORF">UT11_C0022G0016</name>
</gene>
<keyword evidence="3 7" id="KW-0489">Methyltransferase</keyword>
<feature type="binding site" evidence="7">
    <location>
        <position position="27"/>
    </location>
    <ligand>
        <name>S-adenosyl-L-methionine</name>
        <dbReference type="ChEBI" id="CHEBI:59789"/>
    </ligand>
</feature>
<keyword evidence="2" id="KW-0698">rRNA processing</keyword>
<dbReference type="SMART" id="SM00650">
    <property type="entry name" value="rADc"/>
    <property type="match status" value="1"/>
</dbReference>
<sequence>MDLSNKQVVQALLAKFKIGPKKSFGQNFLIDRSVLDVILKTAGLSVDQTGAQHAVEDKRAGHVQPLLEIGPGIGTLTVELLKYTNKLVAVEADHEMVGVLQKITEMPSNLTIIPTTIQHFRRQDYFQDGQYKIVANIPYSISSYLLNDYLQNSPRPSEMILMLQKEVAQRAIAKASDSERSLLSLVVELFSKKAEIVQIVPSAAFWPEPKVESAILRIIIDPDVETQGIASVQSILHIAKIAFSQRRKKIANSLPVEICHGISLRSDIDLNLRPQDLTLDQWKIISTL</sequence>
<feature type="binding site" evidence="7">
    <location>
        <position position="136"/>
    </location>
    <ligand>
        <name>S-adenosyl-L-methionine</name>
        <dbReference type="ChEBI" id="CHEBI:59789"/>
    </ligand>
</feature>
<evidence type="ECO:0000256" key="3">
    <source>
        <dbReference type="ARBA" id="ARBA00022603"/>
    </source>
</evidence>
<evidence type="ECO:0000313" key="9">
    <source>
        <dbReference type="EMBL" id="KKQ89613.1"/>
    </source>
</evidence>
<feature type="binding site" evidence="7">
    <location>
        <position position="70"/>
    </location>
    <ligand>
        <name>S-adenosyl-L-methionine</name>
        <dbReference type="ChEBI" id="CHEBI:59789"/>
    </ligand>
</feature>
<dbReference type="PROSITE" id="PS01131">
    <property type="entry name" value="RRNA_A_DIMETH"/>
    <property type="match status" value="1"/>
</dbReference>
<evidence type="ECO:0000259" key="8">
    <source>
        <dbReference type="SMART" id="SM00650"/>
    </source>
</evidence>
<proteinExistence type="inferred from homology"/>
<dbReference type="EMBL" id="LBVO01000022">
    <property type="protein sequence ID" value="KKQ89613.1"/>
    <property type="molecule type" value="Genomic_DNA"/>
</dbReference>
<dbReference type="InterPro" id="IPR020598">
    <property type="entry name" value="rRNA_Ade_methylase_Trfase_N"/>
</dbReference>
<organism evidence="9 10">
    <name type="scientific">Berkelbacteria bacterium GW2011_GWA2_38_9</name>
    <dbReference type="NCBI Taxonomy" id="1618334"/>
    <lineage>
        <taxon>Bacteria</taxon>
        <taxon>Candidatus Berkelbacteria</taxon>
    </lineage>
</organism>
<keyword evidence="1" id="KW-0963">Cytoplasm</keyword>
<dbReference type="InterPro" id="IPR011530">
    <property type="entry name" value="rRNA_adenine_dimethylase"/>
</dbReference>
<dbReference type="GO" id="GO:0003723">
    <property type="term" value="F:RNA binding"/>
    <property type="evidence" value="ECO:0007669"/>
    <property type="project" value="UniProtKB-UniRule"/>
</dbReference>
<evidence type="ECO:0000256" key="2">
    <source>
        <dbReference type="ARBA" id="ARBA00022552"/>
    </source>
</evidence>
<dbReference type="InterPro" id="IPR029063">
    <property type="entry name" value="SAM-dependent_MTases_sf"/>
</dbReference>
<dbReference type="PANTHER" id="PTHR11727:SF7">
    <property type="entry name" value="DIMETHYLADENOSINE TRANSFERASE-RELATED"/>
    <property type="match status" value="1"/>
</dbReference>
<dbReference type="NCBIfam" id="TIGR00755">
    <property type="entry name" value="ksgA"/>
    <property type="match status" value="1"/>
</dbReference>
<evidence type="ECO:0000256" key="7">
    <source>
        <dbReference type="PROSITE-ProRule" id="PRU01026"/>
    </source>
</evidence>
<evidence type="ECO:0000256" key="1">
    <source>
        <dbReference type="ARBA" id="ARBA00022490"/>
    </source>
</evidence>
<dbReference type="GO" id="GO:0000179">
    <property type="term" value="F:rRNA (adenine-N6,N6-)-dimethyltransferase activity"/>
    <property type="evidence" value="ECO:0007669"/>
    <property type="project" value="UniProtKB-UniRule"/>
</dbReference>
<comment type="caution">
    <text evidence="7">Lacks conserved residue(s) required for the propagation of feature annotation.</text>
</comment>